<dbReference type="EMBL" id="JARLKZ010000006">
    <property type="protein sequence ID" value="MEC0240317.1"/>
    <property type="molecule type" value="Genomic_DNA"/>
</dbReference>
<dbReference type="InterPro" id="IPR050832">
    <property type="entry name" value="Bact_Acetyltransf"/>
</dbReference>
<dbReference type="SUPFAM" id="SSF55729">
    <property type="entry name" value="Acyl-CoA N-acyltransferases (Nat)"/>
    <property type="match status" value="1"/>
</dbReference>
<keyword evidence="1" id="KW-0808">Transferase</keyword>
<dbReference type="PANTHER" id="PTHR43877">
    <property type="entry name" value="AMINOALKYLPHOSPHONATE N-ACETYLTRANSFERASE-RELATED-RELATED"/>
    <property type="match status" value="1"/>
</dbReference>
<proteinExistence type="predicted"/>
<accession>A0ABU6GKP5</accession>
<dbReference type="Gene3D" id="3.40.630.30">
    <property type="match status" value="1"/>
</dbReference>
<feature type="domain" description="N-acetyltransferase" evidence="3">
    <location>
        <begin position="8"/>
        <end position="169"/>
    </location>
</feature>
<protein>
    <submittedName>
        <fullName evidence="4">GNAT family N-acetyltransferase</fullName>
    </submittedName>
</protein>
<comment type="caution">
    <text evidence="4">The sequence shown here is derived from an EMBL/GenBank/DDBJ whole genome shotgun (WGS) entry which is preliminary data.</text>
</comment>
<evidence type="ECO:0000256" key="2">
    <source>
        <dbReference type="ARBA" id="ARBA00023315"/>
    </source>
</evidence>
<dbReference type="PROSITE" id="PS51186">
    <property type="entry name" value="GNAT"/>
    <property type="match status" value="1"/>
</dbReference>
<keyword evidence="5" id="KW-1185">Reference proteome</keyword>
<dbReference type="InterPro" id="IPR016181">
    <property type="entry name" value="Acyl_CoA_acyltransferase"/>
</dbReference>
<dbReference type="InterPro" id="IPR000182">
    <property type="entry name" value="GNAT_dom"/>
</dbReference>
<gene>
    <name evidence="4" type="ORF">P4H66_10695</name>
</gene>
<dbReference type="Pfam" id="PF00583">
    <property type="entry name" value="Acetyltransf_1"/>
    <property type="match status" value="1"/>
</dbReference>
<reference evidence="4 5" key="1">
    <citation type="submission" date="2023-03" db="EMBL/GenBank/DDBJ databases">
        <title>Bacillus Genome Sequencing.</title>
        <authorList>
            <person name="Dunlap C."/>
        </authorList>
    </citation>
    <scope>NUCLEOTIDE SEQUENCE [LARGE SCALE GENOMIC DNA]</scope>
    <source>
        <strain evidence="4 5">BD-525</strain>
    </source>
</reference>
<evidence type="ECO:0000259" key="3">
    <source>
        <dbReference type="PROSITE" id="PS51186"/>
    </source>
</evidence>
<evidence type="ECO:0000313" key="4">
    <source>
        <dbReference type="EMBL" id="MEC0240317.1"/>
    </source>
</evidence>
<dbReference type="Proteomes" id="UP001344632">
    <property type="component" value="Unassembled WGS sequence"/>
</dbReference>
<evidence type="ECO:0000256" key="1">
    <source>
        <dbReference type="ARBA" id="ARBA00022679"/>
    </source>
</evidence>
<name>A0ABU6GKP5_9BACL</name>
<sequence length="169" mass="19131">MNEEIRIWEVESMEPKLLEQLSSLLIHVVEDGASIGFLPPLMKQDTNEYWQQVLEPGVRMWVAIRGEQVAGTVQLHLAMKANGSHRAEIAKLMVSPDIRRSGIARLLMQTAEQAAKYENRTLLVLDTRAGDPSNLLYQSLGYIEAGRIPRFARSASGQLDDTIYYYKEI</sequence>
<keyword evidence="2" id="KW-0012">Acyltransferase</keyword>
<dbReference type="RefSeq" id="WP_326087943.1">
    <property type="nucleotide sequence ID" value="NZ_JARLKZ010000006.1"/>
</dbReference>
<dbReference type="CDD" id="cd04301">
    <property type="entry name" value="NAT_SF"/>
    <property type="match status" value="1"/>
</dbReference>
<organism evidence="4 5">
    <name type="scientific">Paenibacillus dokdonensis</name>
    <dbReference type="NCBI Taxonomy" id="2567944"/>
    <lineage>
        <taxon>Bacteria</taxon>
        <taxon>Bacillati</taxon>
        <taxon>Bacillota</taxon>
        <taxon>Bacilli</taxon>
        <taxon>Bacillales</taxon>
        <taxon>Paenibacillaceae</taxon>
        <taxon>Paenibacillus</taxon>
    </lineage>
</organism>
<evidence type="ECO:0000313" key="5">
    <source>
        <dbReference type="Proteomes" id="UP001344632"/>
    </source>
</evidence>